<accession>D0A1J6</accession>
<proteinExistence type="predicted"/>
<keyword evidence="1" id="KW-0812">Transmembrane</keyword>
<evidence type="ECO:0000313" key="2">
    <source>
        <dbReference type="EMBL" id="CBH15138.1"/>
    </source>
</evidence>
<feature type="transmembrane region" description="Helical" evidence="1">
    <location>
        <begin position="106"/>
        <end position="131"/>
    </location>
</feature>
<protein>
    <submittedName>
        <fullName evidence="2">Uncharacterized protein</fullName>
    </submittedName>
</protein>
<dbReference type="Proteomes" id="UP000002316">
    <property type="component" value="Chromosome 10"/>
</dbReference>
<sequence length="135" mass="15643">MTHRRRSFCSGCSYYHLFCEKKVCHMVFRQSVNCKALLPYCHASGEMLTEPAKFLHFLPRGCPRFKNWGEKKMKKLLGGEIGLPYCYAVHPQCLCRHRSQARKVAALNNFTFLVTLGGCKDVFHLFFFFFFGSGK</sequence>
<dbReference type="AlphaFoldDB" id="D0A1J6"/>
<keyword evidence="1" id="KW-0472">Membrane</keyword>
<organism evidence="2 3">
    <name type="scientific">Trypanosoma brucei gambiense (strain MHOM/CI/86/DAL972)</name>
    <dbReference type="NCBI Taxonomy" id="679716"/>
    <lineage>
        <taxon>Eukaryota</taxon>
        <taxon>Discoba</taxon>
        <taxon>Euglenozoa</taxon>
        <taxon>Kinetoplastea</taxon>
        <taxon>Metakinetoplastina</taxon>
        <taxon>Trypanosomatida</taxon>
        <taxon>Trypanosomatidae</taxon>
        <taxon>Trypanosoma</taxon>
    </lineage>
</organism>
<name>D0A1J6_TRYB9</name>
<reference evidence="3" key="1">
    <citation type="journal article" date="2010" name="PLoS Negl. Trop. Dis.">
        <title>The genome sequence of Trypanosoma brucei gambiense, causative agent of chronic human african trypanosomiasis.</title>
        <authorList>
            <person name="Jackson A.P."/>
            <person name="Sanders M."/>
            <person name="Berry A."/>
            <person name="McQuillan J."/>
            <person name="Aslett M.A."/>
            <person name="Quail M.A."/>
            <person name="Chukualim B."/>
            <person name="Capewell P."/>
            <person name="MacLeod A."/>
            <person name="Melville S.E."/>
            <person name="Gibson W."/>
            <person name="Barry J.D."/>
            <person name="Berriman M."/>
            <person name="Hertz-Fowler C."/>
        </authorList>
    </citation>
    <scope>NUCLEOTIDE SEQUENCE [LARGE SCALE GENOMIC DNA]</scope>
    <source>
        <strain evidence="3">MHOM/CI/86/DAL972</strain>
    </source>
</reference>
<evidence type="ECO:0000256" key="1">
    <source>
        <dbReference type="SAM" id="Phobius"/>
    </source>
</evidence>
<dbReference type="KEGG" id="tbg:TbgDal_X2210"/>
<evidence type="ECO:0000313" key="3">
    <source>
        <dbReference type="Proteomes" id="UP000002316"/>
    </source>
</evidence>
<dbReference type="RefSeq" id="XP_011777404.1">
    <property type="nucleotide sequence ID" value="XM_011779102.1"/>
</dbReference>
<dbReference type="GeneID" id="23865276"/>
<gene>
    <name evidence="2" type="ORF">TbgDal_X2210</name>
</gene>
<keyword evidence="1" id="KW-1133">Transmembrane helix</keyword>
<dbReference type="EMBL" id="FN554973">
    <property type="protein sequence ID" value="CBH15138.1"/>
    <property type="molecule type" value="Genomic_DNA"/>
</dbReference>